<dbReference type="OrthoDB" id="10321793at2759"/>
<feature type="region of interest" description="Disordered" evidence="2">
    <location>
        <begin position="126"/>
        <end position="312"/>
    </location>
</feature>
<comment type="caution">
    <text evidence="3">The sequence shown here is derived from an EMBL/GenBank/DDBJ whole genome shotgun (WGS) entry which is preliminary data.</text>
</comment>
<name>A0A3D8RVJ3_9HELO</name>
<dbReference type="Proteomes" id="UP000256328">
    <property type="component" value="Unassembled WGS sequence"/>
</dbReference>
<dbReference type="AlphaFoldDB" id="A0A3D8RVJ3"/>
<evidence type="ECO:0000313" key="3">
    <source>
        <dbReference type="EMBL" id="RDW77996.1"/>
    </source>
</evidence>
<reference evidence="3 4" key="1">
    <citation type="journal article" date="2018" name="IMA Fungus">
        <title>IMA Genome-F 9: Draft genome sequence of Annulohypoxylon stygium, Aspergillus mulundensis, Berkeleyomyces basicola (syn. Thielaviopsis basicola), Ceratocystis smalleyi, two Cercospora beticola strains, Coleophoma cylindrospora, Fusarium fracticaudum, Phialophora cf. hyalina, and Morchella septimelata.</title>
        <authorList>
            <person name="Wingfield B.D."/>
            <person name="Bills G.F."/>
            <person name="Dong Y."/>
            <person name="Huang W."/>
            <person name="Nel W.J."/>
            <person name="Swalarsk-Parry B.S."/>
            <person name="Vaghefi N."/>
            <person name="Wilken P.M."/>
            <person name="An Z."/>
            <person name="de Beer Z.W."/>
            <person name="De Vos L."/>
            <person name="Chen L."/>
            <person name="Duong T.A."/>
            <person name="Gao Y."/>
            <person name="Hammerbacher A."/>
            <person name="Kikkert J.R."/>
            <person name="Li Y."/>
            <person name="Li H."/>
            <person name="Li K."/>
            <person name="Li Q."/>
            <person name="Liu X."/>
            <person name="Ma X."/>
            <person name="Naidoo K."/>
            <person name="Pethybridge S.J."/>
            <person name="Sun J."/>
            <person name="Steenkamp E.T."/>
            <person name="van der Nest M.A."/>
            <person name="van Wyk S."/>
            <person name="Wingfield M.J."/>
            <person name="Xiong C."/>
            <person name="Yue Q."/>
            <person name="Zhang X."/>
        </authorList>
    </citation>
    <scope>NUCLEOTIDE SEQUENCE [LARGE SCALE GENOMIC DNA]</scope>
    <source>
        <strain evidence="3 4">BP5796</strain>
    </source>
</reference>
<evidence type="ECO:0000256" key="1">
    <source>
        <dbReference type="SAM" id="Coils"/>
    </source>
</evidence>
<feature type="compositionally biased region" description="Polar residues" evidence="2">
    <location>
        <begin position="282"/>
        <end position="312"/>
    </location>
</feature>
<feature type="compositionally biased region" description="Polar residues" evidence="2">
    <location>
        <begin position="210"/>
        <end position="225"/>
    </location>
</feature>
<keyword evidence="1" id="KW-0175">Coiled coil</keyword>
<feature type="compositionally biased region" description="Polar residues" evidence="2">
    <location>
        <begin position="175"/>
        <end position="188"/>
    </location>
</feature>
<feature type="compositionally biased region" description="Polar residues" evidence="2">
    <location>
        <begin position="142"/>
        <end position="164"/>
    </location>
</feature>
<accession>A0A3D8RVJ3</accession>
<proteinExistence type="predicted"/>
<feature type="region of interest" description="Disordered" evidence="2">
    <location>
        <begin position="31"/>
        <end position="66"/>
    </location>
</feature>
<organism evidence="3 4">
    <name type="scientific">Coleophoma crateriformis</name>
    <dbReference type="NCBI Taxonomy" id="565419"/>
    <lineage>
        <taxon>Eukaryota</taxon>
        <taxon>Fungi</taxon>
        <taxon>Dikarya</taxon>
        <taxon>Ascomycota</taxon>
        <taxon>Pezizomycotina</taxon>
        <taxon>Leotiomycetes</taxon>
        <taxon>Helotiales</taxon>
        <taxon>Dermateaceae</taxon>
        <taxon>Coleophoma</taxon>
    </lineage>
</organism>
<evidence type="ECO:0000313" key="4">
    <source>
        <dbReference type="Proteomes" id="UP000256328"/>
    </source>
</evidence>
<gene>
    <name evidence="3" type="ORF">BP5796_05848</name>
</gene>
<feature type="coiled-coil region" evidence="1">
    <location>
        <begin position="365"/>
        <end position="392"/>
    </location>
</feature>
<evidence type="ECO:0000256" key="2">
    <source>
        <dbReference type="SAM" id="MobiDB-lite"/>
    </source>
</evidence>
<keyword evidence="4" id="KW-1185">Reference proteome</keyword>
<dbReference type="EMBL" id="PDLN01000008">
    <property type="protein sequence ID" value="RDW77996.1"/>
    <property type="molecule type" value="Genomic_DNA"/>
</dbReference>
<sequence>MDISKIIDPPEDEEDRTEHFPIRYHTAKRFAGSTCLESTPMPEDDSSPDNWKLNEGGSPPTPITNPYMDWHGKHWWAEHAATTEAARHTGSSSRTRRHPGQQYQELYLAGSSLTYSTNTERRRFAQPPATQYRDRDPLPSQLVFNAPSQRRSRTQQPINPNHSIYTRRAYPNEPYYQQRNPATASSSRTTRHENRTATVAPAQAPRQTFHRPTTGSGTEAASQLHNPEEEIPTPNTVAQRVFRTPEPPWKYIPPGVRLTAPKPCSTHKPSPETPRGIPPSTSPGSQPSARNSSPDTTGARSRSVSLLNPSTSLRNKSLPARYAAKLESQQDLVALAGEYDMLVAGIRKWETYLDGCGRLLADSYRRAVLAEMKQLREKLGDVEEMMRREVLRRKQLGLGLGSAMAMFDWLVEEVWE</sequence>
<protein>
    <submittedName>
        <fullName evidence="3">Uncharacterized protein</fullName>
    </submittedName>
</protein>